<name>S9S2K8_MAGFU</name>
<dbReference type="EMBL" id="AQPH01000149">
    <property type="protein sequence ID" value="EPY00157.1"/>
    <property type="molecule type" value="Genomic_DNA"/>
</dbReference>
<evidence type="ECO:0000313" key="3">
    <source>
        <dbReference type="EMBL" id="EPY00157.1"/>
    </source>
</evidence>
<gene>
    <name evidence="3" type="ORF">K678_17516</name>
</gene>
<reference evidence="3 4" key="1">
    <citation type="submission" date="2013-04" db="EMBL/GenBank/DDBJ databases">
        <authorList>
            <person name="Kuznetsov B."/>
            <person name="Ivanovsky R."/>
        </authorList>
    </citation>
    <scope>NUCLEOTIDE SEQUENCE [LARGE SCALE GENOMIC DNA]</scope>
    <source>
        <strain evidence="3 4">MGU-K5</strain>
    </source>
</reference>
<dbReference type="GO" id="GO:0004519">
    <property type="term" value="F:endonuclease activity"/>
    <property type="evidence" value="ECO:0007669"/>
    <property type="project" value="InterPro"/>
</dbReference>
<feature type="domain" description="Restriction endonuclease type IV Mrr" evidence="1">
    <location>
        <begin position="6"/>
        <end position="59"/>
    </location>
</feature>
<dbReference type="STRING" id="1316936.K678_17516"/>
<sequence length="237" mass="26406">MTFGFDALSPAEFEDLSRDLLGRELGVRFEAFGPGPDGGVDGRHAGAGAKTILQAKHYRLSDFDALARTMGKERRSIDLLAPDRYLLSTSRPMLPANKDRLAEIIGSALRTTADIFGYEDINALLRKFPEVQKSHVKLWLSGAGVLERVLHAATHNFTTLIRDDIVQKFMVYAENPSFQAGREILEKYHVLIVSGPPGVGKTTLAEMLCYLYLGEEWELIAIRSLDDAFAHIDDTRR</sequence>
<dbReference type="GO" id="GO:0009307">
    <property type="term" value="P:DNA restriction-modification system"/>
    <property type="evidence" value="ECO:0007669"/>
    <property type="project" value="InterPro"/>
</dbReference>
<dbReference type="InterPro" id="IPR049050">
    <property type="entry name" value="nSTAND3"/>
</dbReference>
<protein>
    <submittedName>
        <fullName evidence="3">Uncharacterized protein</fullName>
    </submittedName>
</protein>
<dbReference type="GO" id="GO:0003677">
    <property type="term" value="F:DNA binding"/>
    <property type="evidence" value="ECO:0007669"/>
    <property type="project" value="InterPro"/>
</dbReference>
<dbReference type="InterPro" id="IPR007560">
    <property type="entry name" value="Restrct_endonuc_IV_Mrr"/>
</dbReference>
<dbReference type="Pfam" id="PF04471">
    <property type="entry name" value="Mrr_cat"/>
    <property type="match status" value="1"/>
</dbReference>
<evidence type="ECO:0000313" key="4">
    <source>
        <dbReference type="Proteomes" id="UP000015350"/>
    </source>
</evidence>
<dbReference type="AlphaFoldDB" id="S9S2K8"/>
<dbReference type="RefSeq" id="WP_021133776.1">
    <property type="nucleotide sequence ID" value="NZ_AQPH01000149.1"/>
</dbReference>
<feature type="domain" description="Novel STAND NTPase 3" evidence="2">
    <location>
        <begin position="172"/>
        <end position="235"/>
    </location>
</feature>
<dbReference type="eggNOG" id="COG0464">
    <property type="taxonomic scope" value="Bacteria"/>
</dbReference>
<accession>S9S2K8</accession>
<organism evidence="3 4">
    <name type="scientific">Magnetospirillum fulvum MGU-K5</name>
    <dbReference type="NCBI Taxonomy" id="1316936"/>
    <lineage>
        <taxon>Bacteria</taxon>
        <taxon>Pseudomonadati</taxon>
        <taxon>Pseudomonadota</taxon>
        <taxon>Alphaproteobacteria</taxon>
        <taxon>Rhodospirillales</taxon>
        <taxon>Rhodospirillaceae</taxon>
        <taxon>Magnetospirillum</taxon>
    </lineage>
</organism>
<comment type="caution">
    <text evidence="3">The sequence shown here is derived from an EMBL/GenBank/DDBJ whole genome shotgun (WGS) entry which is preliminary data.</text>
</comment>
<evidence type="ECO:0000259" key="1">
    <source>
        <dbReference type="Pfam" id="PF04471"/>
    </source>
</evidence>
<dbReference type="Gene3D" id="3.40.50.300">
    <property type="entry name" value="P-loop containing nucleotide triphosphate hydrolases"/>
    <property type="match status" value="1"/>
</dbReference>
<dbReference type="Proteomes" id="UP000015350">
    <property type="component" value="Unassembled WGS sequence"/>
</dbReference>
<dbReference type="Pfam" id="PF20720">
    <property type="entry name" value="nSTAND3"/>
    <property type="match status" value="1"/>
</dbReference>
<evidence type="ECO:0000259" key="2">
    <source>
        <dbReference type="Pfam" id="PF20720"/>
    </source>
</evidence>
<feature type="non-terminal residue" evidence="3">
    <location>
        <position position="237"/>
    </location>
</feature>
<dbReference type="InterPro" id="IPR027417">
    <property type="entry name" value="P-loop_NTPase"/>
</dbReference>
<proteinExistence type="predicted"/>
<dbReference type="SUPFAM" id="SSF52540">
    <property type="entry name" value="P-loop containing nucleoside triphosphate hydrolases"/>
    <property type="match status" value="1"/>
</dbReference>